<keyword evidence="7" id="KW-0547">Nucleotide-binding</keyword>
<name>A0A5P1RDK0_9GAMM</name>
<dbReference type="GO" id="GO:0046872">
    <property type="term" value="F:metal ion binding"/>
    <property type="evidence" value="ECO:0007669"/>
    <property type="project" value="UniProtKB-KW"/>
</dbReference>
<dbReference type="OrthoDB" id="9800307at2"/>
<dbReference type="SUPFAM" id="SSF52540">
    <property type="entry name" value="P-loop containing nucleoside triphosphate hydrolases"/>
    <property type="match status" value="1"/>
</dbReference>
<dbReference type="EMBL" id="CP043869">
    <property type="protein sequence ID" value="QEQ97677.1"/>
    <property type="molecule type" value="Genomic_DNA"/>
</dbReference>
<evidence type="ECO:0000256" key="2">
    <source>
        <dbReference type="ARBA" id="ARBA00007599"/>
    </source>
</evidence>
<reference evidence="11 12" key="1">
    <citation type="journal article" date="2019" name="Biochem. Eng. J.">
        <title>Metabolic engineering of the marine bacteria Neptunomonas concharum for the production of acetoin and meso-2,3-butanediol from acetate.</title>
        <authorList>
            <person name="Li W."/>
            <person name="Pu N."/>
            <person name="Liu C.-X."/>
            <person name="Yuan Q.-P."/>
            <person name="Li Z.-J."/>
        </authorList>
    </citation>
    <scope>NUCLEOTIDE SEQUENCE [LARGE SCALE GENOMIC DNA]</scope>
    <source>
        <strain evidence="11 12">JCM17730</strain>
    </source>
</reference>
<dbReference type="AlphaFoldDB" id="A0A5P1RDK0"/>
<dbReference type="KEGG" id="ncu:F0U83_13645"/>
<evidence type="ECO:0000256" key="6">
    <source>
        <dbReference type="ARBA" id="ARBA00022723"/>
    </source>
</evidence>
<dbReference type="PANTHER" id="PTHR33540">
    <property type="entry name" value="TRNA THREONYLCARBAMOYLADENOSINE BIOSYNTHESIS PROTEIN TSAE"/>
    <property type="match status" value="1"/>
</dbReference>
<dbReference type="PANTHER" id="PTHR33540:SF2">
    <property type="entry name" value="TRNA THREONYLCARBAMOYLADENOSINE BIOSYNTHESIS PROTEIN TSAE"/>
    <property type="match status" value="1"/>
</dbReference>
<protein>
    <recommendedName>
        <fullName evidence="3">tRNA threonylcarbamoyladenosine biosynthesis protein TsaE</fullName>
    </recommendedName>
    <alternativeName>
        <fullName evidence="10">t(6)A37 threonylcarbamoyladenosine biosynthesis protein TsaE</fullName>
    </alternativeName>
</protein>
<dbReference type="Proteomes" id="UP000324760">
    <property type="component" value="Chromosome"/>
</dbReference>
<comment type="similarity">
    <text evidence="2">Belongs to the TsaE family.</text>
</comment>
<evidence type="ECO:0000256" key="9">
    <source>
        <dbReference type="ARBA" id="ARBA00022842"/>
    </source>
</evidence>
<evidence type="ECO:0000256" key="8">
    <source>
        <dbReference type="ARBA" id="ARBA00022840"/>
    </source>
</evidence>
<proteinExistence type="inferred from homology"/>
<accession>A0A5P1RDK0</accession>
<dbReference type="InterPro" id="IPR027417">
    <property type="entry name" value="P-loop_NTPase"/>
</dbReference>
<dbReference type="NCBIfam" id="TIGR00150">
    <property type="entry name" value="T6A_YjeE"/>
    <property type="match status" value="1"/>
</dbReference>
<dbReference type="RefSeq" id="WP_138987792.1">
    <property type="nucleotide sequence ID" value="NZ_CP043869.1"/>
</dbReference>
<keyword evidence="6" id="KW-0479">Metal-binding</keyword>
<keyword evidence="12" id="KW-1185">Reference proteome</keyword>
<keyword evidence="4" id="KW-0963">Cytoplasm</keyword>
<evidence type="ECO:0000256" key="7">
    <source>
        <dbReference type="ARBA" id="ARBA00022741"/>
    </source>
</evidence>
<gene>
    <name evidence="11" type="primary">tsaE</name>
    <name evidence="11" type="ORF">F0U83_13645</name>
</gene>
<evidence type="ECO:0000313" key="12">
    <source>
        <dbReference type="Proteomes" id="UP000324760"/>
    </source>
</evidence>
<dbReference type="GO" id="GO:0005524">
    <property type="term" value="F:ATP binding"/>
    <property type="evidence" value="ECO:0007669"/>
    <property type="project" value="UniProtKB-KW"/>
</dbReference>
<keyword evidence="9" id="KW-0460">Magnesium</keyword>
<keyword evidence="5" id="KW-0819">tRNA processing</keyword>
<keyword evidence="8" id="KW-0067">ATP-binding</keyword>
<keyword evidence="11" id="KW-0808">Transferase</keyword>
<evidence type="ECO:0000256" key="3">
    <source>
        <dbReference type="ARBA" id="ARBA00019010"/>
    </source>
</evidence>
<organism evidence="11 12">
    <name type="scientific">Neptunomonas concharum</name>
    <dbReference type="NCBI Taxonomy" id="1031538"/>
    <lineage>
        <taxon>Bacteria</taxon>
        <taxon>Pseudomonadati</taxon>
        <taxon>Pseudomonadota</taxon>
        <taxon>Gammaproteobacteria</taxon>
        <taxon>Oceanospirillales</taxon>
        <taxon>Oceanospirillaceae</taxon>
        <taxon>Neptunomonas</taxon>
    </lineage>
</organism>
<evidence type="ECO:0000256" key="10">
    <source>
        <dbReference type="ARBA" id="ARBA00032441"/>
    </source>
</evidence>
<dbReference type="Gene3D" id="3.40.50.300">
    <property type="entry name" value="P-loop containing nucleotide triphosphate hydrolases"/>
    <property type="match status" value="1"/>
</dbReference>
<comment type="subcellular location">
    <subcellularLocation>
        <location evidence="1">Cytoplasm</location>
    </subcellularLocation>
</comment>
<evidence type="ECO:0000256" key="4">
    <source>
        <dbReference type="ARBA" id="ARBA00022490"/>
    </source>
</evidence>
<dbReference type="InterPro" id="IPR003442">
    <property type="entry name" value="T6A_TsaE"/>
</dbReference>
<evidence type="ECO:0000313" key="11">
    <source>
        <dbReference type="EMBL" id="QEQ97677.1"/>
    </source>
</evidence>
<sequence length="154" mass="16754">MSFFAQDEVAMEQFGAALFGALPQGVVFLQGDLGMGKTTLSRGVLRAAGHLGSVKSPTYTLVEPYELSSGIIYHFDLYRLLDPEELEFLGIRDYFTEETLCLVEWPDKGEGLLPSADLVVTIGLAGAGREIQWQANTAKGSAAAERLARELRVV</sequence>
<evidence type="ECO:0000256" key="5">
    <source>
        <dbReference type="ARBA" id="ARBA00022694"/>
    </source>
</evidence>
<evidence type="ECO:0000256" key="1">
    <source>
        <dbReference type="ARBA" id="ARBA00004496"/>
    </source>
</evidence>
<dbReference type="GO" id="GO:0016740">
    <property type="term" value="F:transferase activity"/>
    <property type="evidence" value="ECO:0007669"/>
    <property type="project" value="UniProtKB-KW"/>
</dbReference>
<dbReference type="GO" id="GO:0005737">
    <property type="term" value="C:cytoplasm"/>
    <property type="evidence" value="ECO:0007669"/>
    <property type="project" value="UniProtKB-SubCell"/>
</dbReference>
<dbReference type="Pfam" id="PF02367">
    <property type="entry name" value="TsaE"/>
    <property type="match status" value="1"/>
</dbReference>
<dbReference type="GO" id="GO:0002949">
    <property type="term" value="P:tRNA threonylcarbamoyladenosine modification"/>
    <property type="evidence" value="ECO:0007669"/>
    <property type="project" value="InterPro"/>
</dbReference>